<dbReference type="InterPro" id="IPR006825">
    <property type="entry name" value="Eclosion"/>
</dbReference>
<reference evidence="2 3" key="1">
    <citation type="submission" date="2021-06" db="EMBL/GenBank/DDBJ databases">
        <title>Caerostris extrusa draft genome.</title>
        <authorList>
            <person name="Kono N."/>
            <person name="Arakawa K."/>
        </authorList>
    </citation>
    <scope>NUCLEOTIDE SEQUENCE [LARGE SCALE GENOMIC DNA]</scope>
</reference>
<sequence length="72" mass="7933">MTIILIAVLLIIVPEPNESGKVSLCIHNCAQCKRTFGPFLKVKDVPSGVSEFKERLCLTVRSLIQLPISLPN</sequence>
<feature type="signal peptide" evidence="1">
    <location>
        <begin position="1"/>
        <end position="19"/>
    </location>
</feature>
<protein>
    <submittedName>
        <fullName evidence="2">Uncharacterized protein</fullName>
    </submittedName>
</protein>
<dbReference type="GO" id="GO:0007218">
    <property type="term" value="P:neuropeptide signaling pathway"/>
    <property type="evidence" value="ECO:0007669"/>
    <property type="project" value="InterPro"/>
</dbReference>
<evidence type="ECO:0000256" key="1">
    <source>
        <dbReference type="SAM" id="SignalP"/>
    </source>
</evidence>
<keyword evidence="1" id="KW-0732">Signal</keyword>
<keyword evidence="3" id="KW-1185">Reference proteome</keyword>
<evidence type="ECO:0000313" key="2">
    <source>
        <dbReference type="EMBL" id="GIY36917.1"/>
    </source>
</evidence>
<dbReference type="GO" id="GO:0018990">
    <property type="term" value="P:ecdysis, chitin-based cuticle"/>
    <property type="evidence" value="ECO:0007669"/>
    <property type="project" value="InterPro"/>
</dbReference>
<organism evidence="2 3">
    <name type="scientific">Caerostris extrusa</name>
    <name type="common">Bark spider</name>
    <name type="synonym">Caerostris bankana</name>
    <dbReference type="NCBI Taxonomy" id="172846"/>
    <lineage>
        <taxon>Eukaryota</taxon>
        <taxon>Metazoa</taxon>
        <taxon>Ecdysozoa</taxon>
        <taxon>Arthropoda</taxon>
        <taxon>Chelicerata</taxon>
        <taxon>Arachnida</taxon>
        <taxon>Araneae</taxon>
        <taxon>Araneomorphae</taxon>
        <taxon>Entelegynae</taxon>
        <taxon>Araneoidea</taxon>
        <taxon>Araneidae</taxon>
        <taxon>Caerostris</taxon>
    </lineage>
</organism>
<dbReference type="Pfam" id="PF04736">
    <property type="entry name" value="Eclosion"/>
    <property type="match status" value="1"/>
</dbReference>
<dbReference type="EMBL" id="BPLR01010107">
    <property type="protein sequence ID" value="GIY36917.1"/>
    <property type="molecule type" value="Genomic_DNA"/>
</dbReference>
<gene>
    <name evidence="2" type="ORF">CEXT_229101</name>
</gene>
<dbReference type="Proteomes" id="UP001054945">
    <property type="component" value="Unassembled WGS sequence"/>
</dbReference>
<feature type="chain" id="PRO_5043730431" evidence="1">
    <location>
        <begin position="20"/>
        <end position="72"/>
    </location>
</feature>
<proteinExistence type="predicted"/>
<dbReference type="AlphaFoldDB" id="A0AAV4SWS3"/>
<accession>A0AAV4SWS3</accession>
<dbReference type="GO" id="GO:0008255">
    <property type="term" value="F:ecdysis-triggering hormone activity"/>
    <property type="evidence" value="ECO:0007669"/>
    <property type="project" value="InterPro"/>
</dbReference>
<name>A0AAV4SWS3_CAEEX</name>
<comment type="caution">
    <text evidence="2">The sequence shown here is derived from an EMBL/GenBank/DDBJ whole genome shotgun (WGS) entry which is preliminary data.</text>
</comment>
<evidence type="ECO:0000313" key="3">
    <source>
        <dbReference type="Proteomes" id="UP001054945"/>
    </source>
</evidence>